<dbReference type="EMBL" id="MNAD01000585">
    <property type="protein sequence ID" value="OJT11734.1"/>
    <property type="molecule type" value="Genomic_DNA"/>
</dbReference>
<evidence type="ECO:0000256" key="2">
    <source>
        <dbReference type="ARBA" id="ARBA00022670"/>
    </source>
</evidence>
<dbReference type="PROSITE" id="PS50013">
    <property type="entry name" value="CHROMO_2"/>
    <property type="match status" value="1"/>
</dbReference>
<dbReference type="CDD" id="cd00024">
    <property type="entry name" value="CD_CSD"/>
    <property type="match status" value="1"/>
</dbReference>
<name>A0A1M2VVU7_TRAPU</name>
<dbReference type="SUPFAM" id="SSF54160">
    <property type="entry name" value="Chromo domain-like"/>
    <property type="match status" value="1"/>
</dbReference>
<keyword evidence="10" id="KW-0808">Transferase</keyword>
<organism evidence="16 17">
    <name type="scientific">Trametes pubescens</name>
    <name type="common">White-rot fungus</name>
    <dbReference type="NCBI Taxonomy" id="154538"/>
    <lineage>
        <taxon>Eukaryota</taxon>
        <taxon>Fungi</taxon>
        <taxon>Dikarya</taxon>
        <taxon>Basidiomycota</taxon>
        <taxon>Agaricomycotina</taxon>
        <taxon>Agaricomycetes</taxon>
        <taxon>Polyporales</taxon>
        <taxon>Polyporaceae</taxon>
        <taxon>Trametes</taxon>
    </lineage>
</organism>
<evidence type="ECO:0000256" key="9">
    <source>
        <dbReference type="ARBA" id="ARBA00022918"/>
    </source>
</evidence>
<proteinExistence type="predicted"/>
<gene>
    <name evidence="16" type="ORF">TRAPUB_11743</name>
</gene>
<evidence type="ECO:0000313" key="17">
    <source>
        <dbReference type="Proteomes" id="UP000184267"/>
    </source>
</evidence>
<keyword evidence="10" id="KW-0548">Nucleotidyltransferase</keyword>
<dbReference type="STRING" id="154538.A0A1M2VVU7"/>
<dbReference type="InterPro" id="IPR016197">
    <property type="entry name" value="Chromo-like_dom_sf"/>
</dbReference>
<dbReference type="PANTHER" id="PTHR37984">
    <property type="entry name" value="PROTEIN CBG26694"/>
    <property type="match status" value="1"/>
</dbReference>
<dbReference type="InterPro" id="IPR041588">
    <property type="entry name" value="Integrase_H2C2"/>
</dbReference>
<dbReference type="Pfam" id="PF00385">
    <property type="entry name" value="Chromo"/>
    <property type="match status" value="1"/>
</dbReference>
<dbReference type="Gene3D" id="2.40.50.40">
    <property type="match status" value="1"/>
</dbReference>
<dbReference type="PROSITE" id="PS50994">
    <property type="entry name" value="INTEGRASE"/>
    <property type="match status" value="1"/>
</dbReference>
<evidence type="ECO:0000256" key="5">
    <source>
        <dbReference type="ARBA" id="ARBA00022801"/>
    </source>
</evidence>
<dbReference type="Pfam" id="PF17921">
    <property type="entry name" value="Integrase_H2C2"/>
    <property type="match status" value="1"/>
</dbReference>
<dbReference type="GO" id="GO:0015074">
    <property type="term" value="P:DNA integration"/>
    <property type="evidence" value="ECO:0007669"/>
    <property type="project" value="UniProtKB-KW"/>
</dbReference>
<keyword evidence="12" id="KW-0233">DNA recombination</keyword>
<dbReference type="GO" id="GO:0003723">
    <property type="term" value="F:RNA binding"/>
    <property type="evidence" value="ECO:0007669"/>
    <property type="project" value="UniProtKB-KW"/>
</dbReference>
<dbReference type="PROSITE" id="PS00598">
    <property type="entry name" value="CHROMO_1"/>
    <property type="match status" value="1"/>
</dbReference>
<keyword evidence="13" id="KW-0539">Nucleus</keyword>
<dbReference type="Pfam" id="PF24626">
    <property type="entry name" value="SH3_Tf2-1"/>
    <property type="match status" value="1"/>
</dbReference>
<dbReference type="Gene3D" id="3.30.420.10">
    <property type="entry name" value="Ribonuclease H-like superfamily/Ribonuclease H"/>
    <property type="match status" value="1"/>
</dbReference>
<keyword evidence="8" id="KW-0229">DNA integration</keyword>
<dbReference type="InterPro" id="IPR056924">
    <property type="entry name" value="SH3_Tf2-1"/>
</dbReference>
<dbReference type="PANTHER" id="PTHR37984:SF5">
    <property type="entry name" value="PROTEIN NYNRIN-LIKE"/>
    <property type="match status" value="1"/>
</dbReference>
<dbReference type="GO" id="GO:0003964">
    <property type="term" value="F:RNA-directed DNA polymerase activity"/>
    <property type="evidence" value="ECO:0007669"/>
    <property type="project" value="UniProtKB-KW"/>
</dbReference>
<dbReference type="SUPFAM" id="SSF53098">
    <property type="entry name" value="Ribonuclease H-like"/>
    <property type="match status" value="1"/>
</dbReference>
<dbReference type="OMA" id="YVETETH"/>
<dbReference type="GO" id="GO:0006338">
    <property type="term" value="P:chromatin remodeling"/>
    <property type="evidence" value="ECO:0007669"/>
    <property type="project" value="UniProtKB-ARBA"/>
</dbReference>
<feature type="domain" description="Integrase catalytic" evidence="15">
    <location>
        <begin position="57"/>
        <end position="217"/>
    </location>
</feature>
<dbReference type="Proteomes" id="UP000184267">
    <property type="component" value="Unassembled WGS sequence"/>
</dbReference>
<evidence type="ECO:0000259" key="14">
    <source>
        <dbReference type="PROSITE" id="PS50013"/>
    </source>
</evidence>
<dbReference type="OrthoDB" id="3253957at2759"/>
<evidence type="ECO:0000256" key="4">
    <source>
        <dbReference type="ARBA" id="ARBA00022750"/>
    </source>
</evidence>
<dbReference type="GO" id="GO:0004190">
    <property type="term" value="F:aspartic-type endopeptidase activity"/>
    <property type="evidence" value="ECO:0007669"/>
    <property type="project" value="UniProtKB-KW"/>
</dbReference>
<dbReference type="InterPro" id="IPR023779">
    <property type="entry name" value="Chromodomain_CS"/>
</dbReference>
<dbReference type="GO" id="GO:0003887">
    <property type="term" value="F:DNA-directed DNA polymerase activity"/>
    <property type="evidence" value="ECO:0007669"/>
    <property type="project" value="UniProtKB-KW"/>
</dbReference>
<dbReference type="GO" id="GO:0046872">
    <property type="term" value="F:metal ion binding"/>
    <property type="evidence" value="ECO:0007669"/>
    <property type="project" value="UniProtKB-KW"/>
</dbReference>
<evidence type="ECO:0000256" key="7">
    <source>
        <dbReference type="ARBA" id="ARBA00022884"/>
    </source>
</evidence>
<evidence type="ECO:0000256" key="1">
    <source>
        <dbReference type="ARBA" id="ARBA00004123"/>
    </source>
</evidence>
<accession>A0A1M2VVU7</accession>
<keyword evidence="3" id="KW-0479">Metal-binding</keyword>
<keyword evidence="17" id="KW-1185">Reference proteome</keyword>
<keyword evidence="11" id="KW-0238">DNA-binding</keyword>
<evidence type="ECO:0000256" key="3">
    <source>
        <dbReference type="ARBA" id="ARBA00022723"/>
    </source>
</evidence>
<dbReference type="GO" id="GO:0006310">
    <property type="term" value="P:DNA recombination"/>
    <property type="evidence" value="ECO:0007669"/>
    <property type="project" value="UniProtKB-KW"/>
</dbReference>
<keyword evidence="10" id="KW-0239">DNA-directed DNA polymerase</keyword>
<dbReference type="GO" id="GO:0005634">
    <property type="term" value="C:nucleus"/>
    <property type="evidence" value="ECO:0007669"/>
    <property type="project" value="UniProtKB-SubCell"/>
</dbReference>
<feature type="domain" description="Chromo" evidence="14">
    <location>
        <begin position="356"/>
        <end position="411"/>
    </location>
</feature>
<dbReference type="InterPro" id="IPR000953">
    <property type="entry name" value="Chromo/chromo_shadow_dom"/>
</dbReference>
<dbReference type="InterPro" id="IPR023780">
    <property type="entry name" value="Chromo_domain"/>
</dbReference>
<comment type="caution">
    <text evidence="16">The sequence shown here is derived from an EMBL/GenBank/DDBJ whole genome shotgun (WGS) entry which is preliminary data.</text>
</comment>
<dbReference type="GO" id="GO:0006508">
    <property type="term" value="P:proteolysis"/>
    <property type="evidence" value="ECO:0007669"/>
    <property type="project" value="UniProtKB-KW"/>
</dbReference>
<evidence type="ECO:0000256" key="10">
    <source>
        <dbReference type="ARBA" id="ARBA00022932"/>
    </source>
</evidence>
<evidence type="ECO:0000313" key="16">
    <source>
        <dbReference type="EMBL" id="OJT11734.1"/>
    </source>
</evidence>
<evidence type="ECO:0000256" key="6">
    <source>
        <dbReference type="ARBA" id="ARBA00022842"/>
    </source>
</evidence>
<evidence type="ECO:0000256" key="8">
    <source>
        <dbReference type="ARBA" id="ARBA00022908"/>
    </source>
</evidence>
<evidence type="ECO:0000256" key="11">
    <source>
        <dbReference type="ARBA" id="ARBA00023125"/>
    </source>
</evidence>
<dbReference type="GO" id="GO:0003677">
    <property type="term" value="F:DNA binding"/>
    <property type="evidence" value="ECO:0007669"/>
    <property type="project" value="UniProtKB-KW"/>
</dbReference>
<dbReference type="InterPro" id="IPR012337">
    <property type="entry name" value="RNaseH-like_sf"/>
</dbReference>
<keyword evidence="7" id="KW-0694">RNA-binding</keyword>
<sequence>MGHPGKFKTLELLRRTYWWPGMHTMVSRFIEGCAECQQNKINTHPTVPPLQPIPATDVTRPFQQITIDYITDLPESNGHDSIMVVVDHGLSKGVIFIPCNKTIDAIGTAELLYRNMYRHFGLPSKIISDRGPQFVSHITRELGHILKITLSPSTAYHPQTDGQTERVNQELEVYLRIFCTGRPDTWAQHLIDAEVAHNQRIHSARNASPFYLMMGYNPILIPIAYPRTNVPLVQERLTELQKARDEALAAHELAQQVMRDRITGKFTPFKLGQKVWLEGKNLRLSYATRKLAPKREGPFEIIEVLSPLNYRLKLPATWKIHPVFHASFLTPYHENNTHGPNYTRPPPEVIDEQDEYEVEAIVGHRKQRGGIRYHIKWKGYSSGENTWEPEDALIPNAQELLRGYKKAKKLA</sequence>
<keyword evidence="4" id="KW-0064">Aspartyl protease</keyword>
<dbReference type="InterPro" id="IPR036397">
    <property type="entry name" value="RNaseH_sf"/>
</dbReference>
<keyword evidence="6" id="KW-0460">Magnesium</keyword>
<dbReference type="InterPro" id="IPR050951">
    <property type="entry name" value="Retrovirus_Pol_polyprotein"/>
</dbReference>
<evidence type="ECO:0000256" key="13">
    <source>
        <dbReference type="ARBA" id="ARBA00023242"/>
    </source>
</evidence>
<protein>
    <submittedName>
        <fullName evidence="16">Transposon Tf2-12 polyprotein</fullName>
    </submittedName>
</protein>
<evidence type="ECO:0000256" key="12">
    <source>
        <dbReference type="ARBA" id="ARBA00023172"/>
    </source>
</evidence>
<evidence type="ECO:0000259" key="15">
    <source>
        <dbReference type="PROSITE" id="PS50994"/>
    </source>
</evidence>
<keyword evidence="5" id="KW-0378">Hydrolase</keyword>
<dbReference type="Gene3D" id="1.10.340.70">
    <property type="match status" value="1"/>
</dbReference>
<reference evidence="16 17" key="1">
    <citation type="submission" date="2016-10" db="EMBL/GenBank/DDBJ databases">
        <title>Genome sequence of the basidiomycete white-rot fungus Trametes pubescens.</title>
        <authorList>
            <person name="Makela M.R."/>
            <person name="Granchi Z."/>
            <person name="Peng M."/>
            <person name="De Vries R.P."/>
            <person name="Grigoriev I."/>
            <person name="Riley R."/>
            <person name="Hilden K."/>
        </authorList>
    </citation>
    <scope>NUCLEOTIDE SEQUENCE [LARGE SCALE GENOMIC DNA]</scope>
    <source>
        <strain evidence="16 17">FBCC735</strain>
    </source>
</reference>
<dbReference type="SMART" id="SM00298">
    <property type="entry name" value="CHROMO"/>
    <property type="match status" value="1"/>
</dbReference>
<dbReference type="AlphaFoldDB" id="A0A1M2VVU7"/>
<keyword evidence="9" id="KW-0695">RNA-directed DNA polymerase</keyword>
<comment type="subcellular location">
    <subcellularLocation>
        <location evidence="1">Nucleus</location>
    </subcellularLocation>
</comment>
<keyword evidence="2" id="KW-0645">Protease</keyword>
<dbReference type="InterPro" id="IPR001584">
    <property type="entry name" value="Integrase_cat-core"/>
</dbReference>